<dbReference type="InterPro" id="IPR052159">
    <property type="entry name" value="Competence_DNA_uptake"/>
</dbReference>
<evidence type="ECO:0000256" key="5">
    <source>
        <dbReference type="ARBA" id="ARBA00023136"/>
    </source>
</evidence>
<dbReference type="Pfam" id="PF13567">
    <property type="entry name" value="DUF4131"/>
    <property type="match status" value="1"/>
</dbReference>
<evidence type="ECO:0000313" key="9">
    <source>
        <dbReference type="EMBL" id="MCB5198253.1"/>
    </source>
</evidence>
<dbReference type="InterPro" id="IPR004477">
    <property type="entry name" value="ComEC_N"/>
</dbReference>
<proteinExistence type="predicted"/>
<keyword evidence="5 6" id="KW-0472">Membrane</keyword>
<dbReference type="InterPro" id="IPR025405">
    <property type="entry name" value="DUF4131"/>
</dbReference>
<feature type="transmembrane region" description="Helical" evidence="6">
    <location>
        <begin position="489"/>
        <end position="510"/>
    </location>
</feature>
<organism evidence="9 10">
    <name type="scientific">Loktanella gaetbuli</name>
    <dbReference type="NCBI Taxonomy" id="2881335"/>
    <lineage>
        <taxon>Bacteria</taxon>
        <taxon>Pseudomonadati</taxon>
        <taxon>Pseudomonadota</taxon>
        <taxon>Alphaproteobacteria</taxon>
        <taxon>Rhodobacterales</taxon>
        <taxon>Roseobacteraceae</taxon>
        <taxon>Loktanella</taxon>
    </lineage>
</organism>
<dbReference type="PANTHER" id="PTHR30619">
    <property type="entry name" value="DNA INTERNALIZATION/COMPETENCE PROTEIN COMEC/REC2"/>
    <property type="match status" value="1"/>
</dbReference>
<reference evidence="9" key="1">
    <citation type="submission" date="2021-10" db="EMBL/GenBank/DDBJ databases">
        <title>Loktanella gaetbuli sp. nov., isolated from a tidal flat.</title>
        <authorList>
            <person name="Park S."/>
            <person name="Yoon J.-H."/>
        </authorList>
    </citation>
    <scope>NUCLEOTIDE SEQUENCE</scope>
    <source>
        <strain evidence="9">TSTF-M6</strain>
    </source>
</reference>
<evidence type="ECO:0000256" key="3">
    <source>
        <dbReference type="ARBA" id="ARBA00022692"/>
    </source>
</evidence>
<feature type="transmembrane region" description="Helical" evidence="6">
    <location>
        <begin position="260"/>
        <end position="286"/>
    </location>
</feature>
<evidence type="ECO:0000256" key="1">
    <source>
        <dbReference type="ARBA" id="ARBA00004651"/>
    </source>
</evidence>
<gene>
    <name evidence="9" type="ORF">LGQ03_03275</name>
</gene>
<evidence type="ECO:0000256" key="6">
    <source>
        <dbReference type="SAM" id="Phobius"/>
    </source>
</evidence>
<dbReference type="Proteomes" id="UP001138961">
    <property type="component" value="Unassembled WGS sequence"/>
</dbReference>
<feature type="transmembrane region" description="Helical" evidence="6">
    <location>
        <begin position="344"/>
        <end position="361"/>
    </location>
</feature>
<feature type="transmembrane region" description="Helical" evidence="6">
    <location>
        <begin position="433"/>
        <end position="454"/>
    </location>
</feature>
<evidence type="ECO:0000256" key="2">
    <source>
        <dbReference type="ARBA" id="ARBA00022475"/>
    </source>
</evidence>
<feature type="transmembrane region" description="Helical" evidence="6">
    <location>
        <begin position="20"/>
        <end position="38"/>
    </location>
</feature>
<keyword evidence="3 6" id="KW-0812">Transmembrane</keyword>
<feature type="transmembrane region" description="Helical" evidence="6">
    <location>
        <begin position="461"/>
        <end position="483"/>
    </location>
</feature>
<protein>
    <submittedName>
        <fullName evidence="9">ComEC family competence protein</fullName>
    </submittedName>
</protein>
<feature type="transmembrane region" description="Helical" evidence="6">
    <location>
        <begin position="298"/>
        <end position="316"/>
    </location>
</feature>
<dbReference type="NCBIfam" id="TIGR00360">
    <property type="entry name" value="ComEC_N-term"/>
    <property type="match status" value="1"/>
</dbReference>
<feature type="domain" description="ComEC/Rec2-related protein" evidence="7">
    <location>
        <begin position="239"/>
        <end position="512"/>
    </location>
</feature>
<keyword evidence="4 6" id="KW-1133">Transmembrane helix</keyword>
<feature type="domain" description="DUF4131" evidence="8">
    <location>
        <begin position="43"/>
        <end position="198"/>
    </location>
</feature>
<feature type="transmembrane region" description="Helical" evidence="6">
    <location>
        <begin position="517"/>
        <end position="533"/>
    </location>
</feature>
<accession>A0ABS8BRA0</accession>
<evidence type="ECO:0000259" key="8">
    <source>
        <dbReference type="Pfam" id="PF13567"/>
    </source>
</evidence>
<evidence type="ECO:0000313" key="10">
    <source>
        <dbReference type="Proteomes" id="UP001138961"/>
    </source>
</evidence>
<name>A0ABS8BRA0_9RHOB</name>
<evidence type="ECO:0000259" key="7">
    <source>
        <dbReference type="Pfam" id="PF03772"/>
    </source>
</evidence>
<comment type="caution">
    <text evidence="9">The sequence shown here is derived from an EMBL/GenBank/DDBJ whole genome shotgun (WGS) entry which is preliminary data.</text>
</comment>
<feature type="transmembrane region" description="Helical" evidence="6">
    <location>
        <begin position="367"/>
        <end position="386"/>
    </location>
</feature>
<sequence length="695" mass="72021">MATGGKEQVQAALSAQRGGLIHWLPVCLGIGIGGYFALRFEPGLPVWIGLAGLSLGCLWLARALPQAYAPLALAVACICAGAGLAKVQTAAHDAPVLSFRYYGPIAGRVVNIDRSSSDAVRLTLDRVALDGVPLDRTPRRVRVSLHGDQPITGWHPGDQLVLTGHLSAPNGPAEPGGFDFRRHAWFQSIGAVGYTRTPVLRSAPPEGGTALLVFRIRMAISEGVQTRLPGDAGALATAIITGDRSGISQTALQDLRDANLAHLLAISGLHMGLLTTFIFLVVRVGLSCWPALALRVPVKKVAALVALFSGAAYLGLSGGSVATQRAFIMVSVMLLAVLLDRRALTLRAVALAATIVLVLRPDALTGPGFQMSFAATTALVVVFGLLRGRQFGPGWMRGIVGVVISSAVAGLATAPIAAAHFNQVPHYGLLANLASVPLMGAIIMPAAVLAACLAPLGLEGIGLWIMGQGLRWILWVAGTVAGWDGAVSHVVAPGPSVLPLLCLGLLWLILWRGAARWAGIVAVIAAFGLWAGTTRPAILIADTGGLIGRMTPEGRALSRATGNGFVATIWLENDGAPAEQAVAAARAGFLTQGAVVSATVGPLHIVQVRGKTELARLKGCGGADVLVLTVPDTAVRPCLVLDPVTLRAAGAVAIDVTDADGLTVTTVQMLTGQRPWTPTAPQQRVAVDIQIARVQ</sequence>
<keyword evidence="2" id="KW-1003">Cell membrane</keyword>
<feature type="transmembrane region" description="Helical" evidence="6">
    <location>
        <begin position="44"/>
        <end position="61"/>
    </location>
</feature>
<dbReference type="EMBL" id="JAJATZ010000001">
    <property type="protein sequence ID" value="MCB5198253.1"/>
    <property type="molecule type" value="Genomic_DNA"/>
</dbReference>
<feature type="transmembrane region" description="Helical" evidence="6">
    <location>
        <begin position="398"/>
        <end position="421"/>
    </location>
</feature>
<dbReference type="PANTHER" id="PTHR30619:SF1">
    <property type="entry name" value="RECOMBINATION PROTEIN 2"/>
    <property type="match status" value="1"/>
</dbReference>
<evidence type="ECO:0000256" key="4">
    <source>
        <dbReference type="ARBA" id="ARBA00022989"/>
    </source>
</evidence>
<dbReference type="Pfam" id="PF03772">
    <property type="entry name" value="Competence"/>
    <property type="match status" value="1"/>
</dbReference>
<keyword evidence="10" id="KW-1185">Reference proteome</keyword>
<comment type="subcellular location">
    <subcellularLocation>
        <location evidence="1">Cell membrane</location>
        <topology evidence="1">Multi-pass membrane protein</topology>
    </subcellularLocation>
</comment>